<dbReference type="GO" id="GO:0017004">
    <property type="term" value="P:cytochrome complex assembly"/>
    <property type="evidence" value="ECO:0007669"/>
    <property type="project" value="UniProtKB-KW"/>
</dbReference>
<dbReference type="InterPro" id="IPR012336">
    <property type="entry name" value="Thioredoxin-like_fold"/>
</dbReference>
<keyword evidence="7" id="KW-1185">Reference proteome</keyword>
<dbReference type="PANTHER" id="PTHR42852:SF6">
    <property type="entry name" value="THIOL:DISULFIDE INTERCHANGE PROTEIN DSBE"/>
    <property type="match status" value="1"/>
</dbReference>
<dbReference type="GO" id="GO:0030313">
    <property type="term" value="C:cell envelope"/>
    <property type="evidence" value="ECO:0007669"/>
    <property type="project" value="UniProtKB-SubCell"/>
</dbReference>
<dbReference type="SUPFAM" id="SSF52833">
    <property type="entry name" value="Thioredoxin-like"/>
    <property type="match status" value="1"/>
</dbReference>
<evidence type="ECO:0000256" key="1">
    <source>
        <dbReference type="ARBA" id="ARBA00004196"/>
    </source>
</evidence>
<gene>
    <name evidence="6" type="ORF">EYD46_12175</name>
</gene>
<evidence type="ECO:0000313" key="7">
    <source>
        <dbReference type="Proteomes" id="UP000292372"/>
    </source>
</evidence>
<dbReference type="PROSITE" id="PS51352">
    <property type="entry name" value="THIOREDOXIN_2"/>
    <property type="match status" value="1"/>
</dbReference>
<dbReference type="PANTHER" id="PTHR42852">
    <property type="entry name" value="THIOL:DISULFIDE INTERCHANGE PROTEIN DSBE"/>
    <property type="match status" value="1"/>
</dbReference>
<evidence type="ECO:0000256" key="4">
    <source>
        <dbReference type="ARBA" id="ARBA00023284"/>
    </source>
</evidence>
<evidence type="ECO:0000259" key="5">
    <source>
        <dbReference type="PROSITE" id="PS51352"/>
    </source>
</evidence>
<evidence type="ECO:0000256" key="3">
    <source>
        <dbReference type="ARBA" id="ARBA00023157"/>
    </source>
</evidence>
<dbReference type="InterPro" id="IPR013766">
    <property type="entry name" value="Thioredoxin_domain"/>
</dbReference>
<dbReference type="InterPro" id="IPR036249">
    <property type="entry name" value="Thioredoxin-like_sf"/>
</dbReference>
<keyword evidence="3" id="KW-1015">Disulfide bond</keyword>
<comment type="caution">
    <text evidence="6">The sequence shown here is derived from an EMBL/GenBank/DDBJ whole genome shotgun (WGS) entry which is preliminary data.</text>
</comment>
<organism evidence="6 7">
    <name type="scientific">Hyunsoonleella pacifica</name>
    <dbReference type="NCBI Taxonomy" id="1080224"/>
    <lineage>
        <taxon>Bacteria</taxon>
        <taxon>Pseudomonadati</taxon>
        <taxon>Bacteroidota</taxon>
        <taxon>Flavobacteriia</taxon>
        <taxon>Flavobacteriales</taxon>
        <taxon>Flavobacteriaceae</taxon>
    </lineage>
</organism>
<sequence>MKKLVLILFLQLLYFNIFSQNIIENPNYGFSSFPGKLTKIELNETRTVLHFYLKYYPGRSISIPKKTFIQDVKDEEKLFLTKAVGVELGKKIVLPSSGELYYALHFPRLKSDTQIIDFLEGTGSAAWKVYNISLNTKKPIPVPKDINLWINSELSKVTNKPIENYSSSKFFNKKPARIVGYIKGYTSRLKFNSGLIYTGNDITREQYPVVIPIAEDGRFEVDVPLLNPFYTYVVFNNTTFKVYLEPEQTLGVLIEKDIEFKGPLTKINQDLKGFELNRRDYPEYRKDLKRLTPEEFKDKQQHFYNQNLKKLNNYLGKNDVLSKSKILLNNLIMLDNAAQLFDFIMDRKNIARKDSTNNVVKVPEKNDYYDFLQDIDFNDQSLLALDKFSHFINRYEYTKHIFPKRKSNKGFKPKKTFLEYLNSESVPLSKEEMVLAERKENIPKEERKKFYQDHKEKIDAFELKFKKERRAYLDEYYDKYLNRPKMEKWRLRDSVLVNGLKVETSGLINEVVKIRALENDIKRTNSKYALEYWTSLEKGIEHPFVKAEGQRVLNKLFPSFVTKNGLDHKGLSKINLPVITTRLPEGKAKDIFRNIVDVHKGKILFVDFWATSCGPCVGSIKRMKETRAKYKDNEDFDFVFITDERSSPQKRYDAFVKDQELNNIYRLTLDDYNYLRQLFKFNGIPRYVVLDKKGDVINDNFPMHNFNYLLPGILDKYK</sequence>
<evidence type="ECO:0000313" key="6">
    <source>
        <dbReference type="EMBL" id="TBN14327.1"/>
    </source>
</evidence>
<dbReference type="Proteomes" id="UP000292372">
    <property type="component" value="Unassembled WGS sequence"/>
</dbReference>
<dbReference type="RefSeq" id="WP_130937450.1">
    <property type="nucleotide sequence ID" value="NZ_BMEE01000002.1"/>
</dbReference>
<evidence type="ECO:0000256" key="2">
    <source>
        <dbReference type="ARBA" id="ARBA00022748"/>
    </source>
</evidence>
<keyword evidence="4" id="KW-0676">Redox-active center</keyword>
<dbReference type="Gene3D" id="3.40.30.10">
    <property type="entry name" value="Glutaredoxin"/>
    <property type="match status" value="1"/>
</dbReference>
<name>A0A4Q9FLS0_9FLAO</name>
<proteinExistence type="predicted"/>
<dbReference type="EMBL" id="SIRS01000005">
    <property type="protein sequence ID" value="TBN14327.1"/>
    <property type="molecule type" value="Genomic_DNA"/>
</dbReference>
<protein>
    <submittedName>
        <fullName evidence="6">TlpA family protein disulfide reductase</fullName>
    </submittedName>
</protein>
<keyword evidence="2" id="KW-0201">Cytochrome c-type biogenesis</keyword>
<feature type="domain" description="Thioredoxin" evidence="5">
    <location>
        <begin position="577"/>
        <end position="711"/>
    </location>
</feature>
<dbReference type="InterPro" id="IPR050553">
    <property type="entry name" value="Thioredoxin_ResA/DsbE_sf"/>
</dbReference>
<comment type="subcellular location">
    <subcellularLocation>
        <location evidence="1">Cell envelope</location>
    </subcellularLocation>
</comment>
<dbReference type="CDD" id="cd02966">
    <property type="entry name" value="TlpA_like_family"/>
    <property type="match status" value="1"/>
</dbReference>
<dbReference type="Pfam" id="PF13905">
    <property type="entry name" value="Thioredoxin_8"/>
    <property type="match status" value="1"/>
</dbReference>
<dbReference type="AlphaFoldDB" id="A0A4Q9FLS0"/>
<dbReference type="OrthoDB" id="1096670at2"/>
<accession>A0A4Q9FLS0</accession>
<reference evidence="6 7" key="1">
    <citation type="journal article" date="2015" name="Int. J. Syst. Evol. Microbiol.">
        <title>Hyunsoonleella pacifica sp. nov., isolated from seawater of South Pacific Gyre.</title>
        <authorList>
            <person name="Gao X."/>
            <person name="Zhang Z."/>
            <person name="Dai X."/>
            <person name="Zhang X.H."/>
        </authorList>
    </citation>
    <scope>NUCLEOTIDE SEQUENCE [LARGE SCALE GENOMIC DNA]</scope>
    <source>
        <strain evidence="6 7">SW033</strain>
    </source>
</reference>